<evidence type="ECO:0000256" key="1">
    <source>
        <dbReference type="SAM" id="MobiDB-lite"/>
    </source>
</evidence>
<dbReference type="AlphaFoldDB" id="A0AA38VV31"/>
<feature type="compositionally biased region" description="Pro residues" evidence="1">
    <location>
        <begin position="88"/>
        <end position="99"/>
    </location>
</feature>
<reference evidence="2" key="1">
    <citation type="submission" date="2023-03" db="EMBL/GenBank/DDBJ databases">
        <title>Chromosome-scale reference genome and RAD-based genetic map of yellow starthistle (Centaurea solstitialis) reveal putative structural variation and QTLs associated with invader traits.</title>
        <authorList>
            <person name="Reatini B."/>
            <person name="Cang F.A."/>
            <person name="Jiang Q."/>
            <person name="Mckibben M.T.W."/>
            <person name="Barker M.S."/>
            <person name="Rieseberg L.H."/>
            <person name="Dlugosch K.M."/>
        </authorList>
    </citation>
    <scope>NUCLEOTIDE SEQUENCE</scope>
    <source>
        <strain evidence="2">CAN-66</strain>
        <tissue evidence="2">Leaf</tissue>
    </source>
</reference>
<gene>
    <name evidence="2" type="ORF">OSB04_un000905</name>
</gene>
<feature type="region of interest" description="Disordered" evidence="1">
    <location>
        <begin position="87"/>
        <end position="108"/>
    </location>
</feature>
<evidence type="ECO:0000313" key="2">
    <source>
        <dbReference type="EMBL" id="KAJ9535937.1"/>
    </source>
</evidence>
<dbReference type="PANTHER" id="PTHR32246">
    <property type="entry name" value="INGRESSION PROTEIN FIC1"/>
    <property type="match status" value="1"/>
</dbReference>
<proteinExistence type="predicted"/>
<protein>
    <submittedName>
        <fullName evidence="2">Uncharacterized protein</fullName>
    </submittedName>
</protein>
<name>A0AA38VV31_9ASTR</name>
<evidence type="ECO:0000313" key="3">
    <source>
        <dbReference type="Proteomes" id="UP001172457"/>
    </source>
</evidence>
<accession>A0AA38VV31</accession>
<sequence length="135" mass="15409">MKFTVDEYAAMHDDLMLVIKIKAIGTFTNWKLGEVQVPIKELMESVIPDGNPMQFVSYRVRRSSGKTMKLKGEVSFSYKFGEKFSPPRAQPYPYPPQQHPPQQHRTHSASCMGFATDLLEGMLSDDDDDDDDDDF</sequence>
<organism evidence="2 3">
    <name type="scientific">Centaurea solstitialis</name>
    <name type="common">yellow star-thistle</name>
    <dbReference type="NCBI Taxonomy" id="347529"/>
    <lineage>
        <taxon>Eukaryota</taxon>
        <taxon>Viridiplantae</taxon>
        <taxon>Streptophyta</taxon>
        <taxon>Embryophyta</taxon>
        <taxon>Tracheophyta</taxon>
        <taxon>Spermatophyta</taxon>
        <taxon>Magnoliopsida</taxon>
        <taxon>eudicotyledons</taxon>
        <taxon>Gunneridae</taxon>
        <taxon>Pentapetalae</taxon>
        <taxon>asterids</taxon>
        <taxon>campanulids</taxon>
        <taxon>Asterales</taxon>
        <taxon>Asteraceae</taxon>
        <taxon>Carduoideae</taxon>
        <taxon>Cardueae</taxon>
        <taxon>Centaureinae</taxon>
        <taxon>Centaurea</taxon>
    </lineage>
</organism>
<dbReference type="EMBL" id="JARYMX010000092">
    <property type="protein sequence ID" value="KAJ9535937.1"/>
    <property type="molecule type" value="Genomic_DNA"/>
</dbReference>
<keyword evidence="3" id="KW-1185">Reference proteome</keyword>
<comment type="caution">
    <text evidence="2">The sequence shown here is derived from an EMBL/GenBank/DDBJ whole genome shotgun (WGS) entry which is preliminary data.</text>
</comment>
<dbReference type="Proteomes" id="UP001172457">
    <property type="component" value="Unassembled WGS sequence"/>
</dbReference>
<dbReference type="PANTHER" id="PTHR32246:SF173">
    <property type="entry name" value="C2 DOMAIN-CONTAINING PROTEIN"/>
    <property type="match status" value="1"/>
</dbReference>